<dbReference type="PANTHER" id="PTHR12390:SF0">
    <property type="entry name" value="UROPORPHYRINOGEN-III SYNTHASE"/>
    <property type="match status" value="1"/>
</dbReference>
<reference evidence="2 3" key="1">
    <citation type="submission" date="2015-04" db="EMBL/GenBank/DDBJ databases">
        <title>The draft genome sequence of Roseovarius sp.R12b.</title>
        <authorList>
            <person name="Li G."/>
            <person name="Lai Q."/>
            <person name="Shao Z."/>
            <person name="Yan P."/>
        </authorList>
    </citation>
    <scope>NUCLEOTIDE SEQUENCE [LARGE SCALE GENOMIC DNA]</scope>
    <source>
        <strain evidence="2 3">R12B</strain>
    </source>
</reference>
<dbReference type="Proteomes" id="UP000051295">
    <property type="component" value="Unassembled WGS sequence"/>
</dbReference>
<dbReference type="PATRIC" id="fig|1641875.4.peg.1912"/>
<dbReference type="InterPro" id="IPR003754">
    <property type="entry name" value="4pyrrol_synth_uPrphyn_synth"/>
</dbReference>
<dbReference type="RefSeq" id="WP_057795493.1">
    <property type="nucleotide sequence ID" value="NZ_LAXJ01000020.1"/>
</dbReference>
<dbReference type="InterPro" id="IPR036108">
    <property type="entry name" value="4pyrrol_syn_uPrphyn_synt_sf"/>
</dbReference>
<dbReference type="EMBL" id="LAXJ01000020">
    <property type="protein sequence ID" value="KRS11288.1"/>
    <property type="molecule type" value="Genomic_DNA"/>
</dbReference>
<dbReference type="STRING" id="1641875.XM53_17060"/>
<feature type="domain" description="Tetrapyrrole biosynthesis uroporphyrinogen III synthase" evidence="1">
    <location>
        <begin position="27"/>
        <end position="223"/>
    </location>
</feature>
<dbReference type="OrthoDB" id="7204250at2"/>
<evidence type="ECO:0000259" key="1">
    <source>
        <dbReference type="Pfam" id="PF02602"/>
    </source>
</evidence>
<dbReference type="Gene3D" id="3.40.50.10090">
    <property type="match status" value="1"/>
</dbReference>
<comment type="caution">
    <text evidence="2">The sequence shown here is derived from an EMBL/GenBank/DDBJ whole genome shotgun (WGS) entry which is preliminary data.</text>
</comment>
<dbReference type="GO" id="GO:0006780">
    <property type="term" value="P:uroporphyrinogen III biosynthetic process"/>
    <property type="evidence" value="ECO:0007669"/>
    <property type="project" value="InterPro"/>
</dbReference>
<gene>
    <name evidence="2" type="ORF">XM53_17060</name>
</gene>
<dbReference type="AlphaFoldDB" id="A0A0T5NQS4"/>
<dbReference type="Pfam" id="PF02602">
    <property type="entry name" value="HEM4"/>
    <property type="match status" value="1"/>
</dbReference>
<proteinExistence type="predicted"/>
<protein>
    <recommendedName>
        <fullName evidence="1">Tetrapyrrole biosynthesis uroporphyrinogen III synthase domain-containing protein</fullName>
    </recommendedName>
</protein>
<dbReference type="GO" id="GO:0004852">
    <property type="term" value="F:uroporphyrinogen-III synthase activity"/>
    <property type="evidence" value="ECO:0007669"/>
    <property type="project" value="InterPro"/>
</dbReference>
<name>A0A0T5NQS4_9RHOB</name>
<dbReference type="CDD" id="cd06578">
    <property type="entry name" value="HemD"/>
    <property type="match status" value="1"/>
</dbReference>
<accession>A0A0T5NQS4</accession>
<dbReference type="PANTHER" id="PTHR12390">
    <property type="entry name" value="UROPORPHYRINOGEN III SYNTHASE"/>
    <property type="match status" value="1"/>
</dbReference>
<dbReference type="SUPFAM" id="SSF69618">
    <property type="entry name" value="HemD-like"/>
    <property type="match status" value="1"/>
</dbReference>
<evidence type="ECO:0000313" key="3">
    <source>
        <dbReference type="Proteomes" id="UP000051295"/>
    </source>
</evidence>
<keyword evidence="3" id="KW-1185">Reference proteome</keyword>
<dbReference type="InterPro" id="IPR039793">
    <property type="entry name" value="UROS/Hem4"/>
</dbReference>
<evidence type="ECO:0000313" key="2">
    <source>
        <dbReference type="EMBL" id="KRS11288.1"/>
    </source>
</evidence>
<dbReference type="GO" id="GO:0005829">
    <property type="term" value="C:cytosol"/>
    <property type="evidence" value="ECO:0007669"/>
    <property type="project" value="TreeGrafter"/>
</dbReference>
<organism evidence="2 3">
    <name type="scientific">Roseovarius atlanticus</name>
    <dbReference type="NCBI Taxonomy" id="1641875"/>
    <lineage>
        <taxon>Bacteria</taxon>
        <taxon>Pseudomonadati</taxon>
        <taxon>Pseudomonadota</taxon>
        <taxon>Alphaproteobacteria</taxon>
        <taxon>Rhodobacterales</taxon>
        <taxon>Roseobacteraceae</taxon>
        <taxon>Roseovarius</taxon>
    </lineage>
</organism>
<sequence>MPPLILITRPVDAAKTFAAAVQAELGSGADICIAPLLDIQLLPDLPDLSRYPTLIFTSAHAVASFARATTARDFTCYTVGSATAEKAAECGLSPIIGPGTGRDLAERIVGDAPATPCLHLRGDHIAFDIAKYLNSGGLDTEEATVYRQLPVPLPDAILTRIMQADAVIAPVFSPRSAQLLLDAVPKGSNLHVAAISGAAAGVFAPDNATRIEVAQSPDRQSMLACTATLWSHANRLEGRTGPQ</sequence>